<keyword evidence="6 9" id="KW-0408">Iron</keyword>
<dbReference type="OrthoDB" id="1470350at2759"/>
<evidence type="ECO:0000256" key="5">
    <source>
        <dbReference type="ARBA" id="ARBA00022824"/>
    </source>
</evidence>
<dbReference type="InterPro" id="IPR002401">
    <property type="entry name" value="Cyt_P450_E_grp-I"/>
</dbReference>
<reference evidence="12 13" key="1">
    <citation type="journal article" date="2018" name="Nat. Ecol. Evol.">
        <title>Shark genomes provide insights into elasmobranch evolution and the origin of vertebrates.</title>
        <authorList>
            <person name="Hara Y"/>
            <person name="Yamaguchi K"/>
            <person name="Onimaru K"/>
            <person name="Kadota M"/>
            <person name="Koyanagi M"/>
            <person name="Keeley SD"/>
            <person name="Tatsumi K"/>
            <person name="Tanaka K"/>
            <person name="Motone F"/>
            <person name="Kageyama Y"/>
            <person name="Nozu R"/>
            <person name="Adachi N"/>
            <person name="Nishimura O"/>
            <person name="Nakagawa R"/>
            <person name="Tanegashima C"/>
            <person name="Kiyatake I"/>
            <person name="Matsumoto R"/>
            <person name="Murakumo K"/>
            <person name="Nishida K"/>
            <person name="Terakita A"/>
            <person name="Kuratani S"/>
            <person name="Sato K"/>
            <person name="Hyodo S Kuraku.S."/>
        </authorList>
    </citation>
    <scope>NUCLEOTIDE SEQUENCE [LARGE SCALE GENOMIC DNA]</scope>
</reference>
<dbReference type="FunFam" id="1.10.630.10:FF:000005">
    <property type="entry name" value="cytochrome P450 4F22 isoform X2"/>
    <property type="match status" value="1"/>
</dbReference>
<evidence type="ECO:0000256" key="8">
    <source>
        <dbReference type="ARBA" id="ARBA00023136"/>
    </source>
</evidence>
<dbReference type="EMBL" id="BEZZ01000028">
    <property type="protein sequence ID" value="GCC23394.1"/>
    <property type="molecule type" value="Genomic_DNA"/>
</dbReference>
<dbReference type="AlphaFoldDB" id="A0A401RZ06"/>
<dbReference type="InterPro" id="IPR050196">
    <property type="entry name" value="Cytochrome_P450_Monoox"/>
</dbReference>
<evidence type="ECO:0000256" key="10">
    <source>
        <dbReference type="RuleBase" id="RU000461"/>
    </source>
</evidence>
<comment type="subcellular location">
    <subcellularLocation>
        <location evidence="1">Endoplasmic reticulum membrane</location>
    </subcellularLocation>
</comment>
<evidence type="ECO:0008006" key="14">
    <source>
        <dbReference type="Google" id="ProtNLM"/>
    </source>
</evidence>
<dbReference type="Gene3D" id="1.10.630.10">
    <property type="entry name" value="Cytochrome P450"/>
    <property type="match status" value="1"/>
</dbReference>
<dbReference type="PRINTS" id="PR00463">
    <property type="entry name" value="EP450I"/>
</dbReference>
<keyword evidence="4 9" id="KW-0479">Metal-binding</keyword>
<evidence type="ECO:0000256" key="3">
    <source>
        <dbReference type="ARBA" id="ARBA00022617"/>
    </source>
</evidence>
<comment type="cofactor">
    <cofactor evidence="9">
        <name>heme</name>
        <dbReference type="ChEBI" id="CHEBI:30413"/>
    </cofactor>
</comment>
<keyword evidence="8 11" id="KW-0472">Membrane</keyword>
<keyword evidence="7 10" id="KW-0503">Monooxygenase</keyword>
<dbReference type="CDD" id="cd20678">
    <property type="entry name" value="CYP4B-like"/>
    <property type="match status" value="1"/>
</dbReference>
<keyword evidence="13" id="KW-1185">Reference proteome</keyword>
<gene>
    <name evidence="12" type="ORF">chiPu_0001789</name>
</gene>
<dbReference type="PANTHER" id="PTHR24291:SF201">
    <property type="entry name" value="CYTOCHROME P450, FAMILY 4, SUBFAMILY B, POLYPEPTIDE 7"/>
    <property type="match status" value="1"/>
</dbReference>
<evidence type="ECO:0000256" key="9">
    <source>
        <dbReference type="PIRSR" id="PIRSR602401-1"/>
    </source>
</evidence>
<keyword evidence="11" id="KW-1133">Transmembrane helix</keyword>
<evidence type="ECO:0000313" key="12">
    <source>
        <dbReference type="EMBL" id="GCC23394.1"/>
    </source>
</evidence>
<dbReference type="SUPFAM" id="SSF48264">
    <property type="entry name" value="Cytochrome P450"/>
    <property type="match status" value="1"/>
</dbReference>
<sequence>MAIVEAMKSLCFPVEVCRLFHLIAVFCLVSFLIKTVKLFRRRWEMMTALKLFPGPPTHWLFGHVSEFPQDGTDLDKTVIWTKQFPFAHPLWFGPFTVFLSINHPDYAKTILTTTAEPKDDMVYQFITPWIGDGLLVSAGQKWFRHRRLLTPGFHYDVLKTYVRLVAESTKIMLDKWEQIYTKESHTLELYQQISLMTLDSILKCAFSYCGNCQIESDSSYIKAVYELCFLANQRFRTFPYHSDLIYYLSPHGYRFRKACGLAHHHTEEVIRQRKEMLKNEKELEKIKDKRYLDFLDILLCARDEDGKGLSDEEIRAEVDTFMFEGHDTTASGISWLLYCLAQHPEHQQKCREEIQELLESHKQIEWELLSKMPYITMCIKESLRLCPPVPGISRRLTKPLTFFDGRKAPEGCLVGVSIYCIHRNPMVWDNPEVFDPLRFSTENSTSRHTHAFIPFSAGPRNCIGQHFAMNEMKVAVAMILNRFELEIDESKPPIKIPQLVLRSKNGIHLKIKKLQ</sequence>
<proteinExistence type="inferred from homology"/>
<name>A0A401RZ06_CHIPU</name>
<evidence type="ECO:0000256" key="1">
    <source>
        <dbReference type="ARBA" id="ARBA00004586"/>
    </source>
</evidence>
<dbReference type="InterPro" id="IPR001128">
    <property type="entry name" value="Cyt_P450"/>
</dbReference>
<evidence type="ECO:0000256" key="4">
    <source>
        <dbReference type="ARBA" id="ARBA00022723"/>
    </source>
</evidence>
<keyword evidence="11" id="KW-0812">Transmembrane</keyword>
<feature type="transmembrane region" description="Helical" evidence="11">
    <location>
        <begin position="19"/>
        <end position="36"/>
    </location>
</feature>
<evidence type="ECO:0000256" key="6">
    <source>
        <dbReference type="ARBA" id="ARBA00023004"/>
    </source>
</evidence>
<dbReference type="GO" id="GO:0020037">
    <property type="term" value="F:heme binding"/>
    <property type="evidence" value="ECO:0007669"/>
    <property type="project" value="InterPro"/>
</dbReference>
<keyword evidence="5" id="KW-0256">Endoplasmic reticulum</keyword>
<dbReference type="GO" id="GO:0004497">
    <property type="term" value="F:monooxygenase activity"/>
    <property type="evidence" value="ECO:0007669"/>
    <property type="project" value="UniProtKB-KW"/>
</dbReference>
<evidence type="ECO:0000256" key="2">
    <source>
        <dbReference type="ARBA" id="ARBA00010617"/>
    </source>
</evidence>
<dbReference type="PROSITE" id="PS00086">
    <property type="entry name" value="CYTOCHROME_P450"/>
    <property type="match status" value="1"/>
</dbReference>
<keyword evidence="10" id="KW-0560">Oxidoreductase</keyword>
<comment type="caution">
    <text evidence="12">The sequence shown here is derived from an EMBL/GenBank/DDBJ whole genome shotgun (WGS) entry which is preliminary data.</text>
</comment>
<keyword evidence="3 9" id="KW-0349">Heme</keyword>
<dbReference type="PRINTS" id="PR00385">
    <property type="entry name" value="P450"/>
</dbReference>
<dbReference type="Pfam" id="PF00067">
    <property type="entry name" value="p450"/>
    <property type="match status" value="1"/>
</dbReference>
<feature type="binding site" description="axial binding residue" evidence="9">
    <location>
        <position position="462"/>
    </location>
    <ligand>
        <name>heme</name>
        <dbReference type="ChEBI" id="CHEBI:30413"/>
    </ligand>
    <ligandPart>
        <name>Fe</name>
        <dbReference type="ChEBI" id="CHEBI:18248"/>
    </ligandPart>
</feature>
<accession>A0A401RZ06</accession>
<dbReference type="PANTHER" id="PTHR24291">
    <property type="entry name" value="CYTOCHROME P450 FAMILY 4"/>
    <property type="match status" value="1"/>
</dbReference>
<dbReference type="Proteomes" id="UP000287033">
    <property type="component" value="Unassembled WGS sequence"/>
</dbReference>
<comment type="similarity">
    <text evidence="2 10">Belongs to the cytochrome P450 family.</text>
</comment>
<dbReference type="GO" id="GO:0016705">
    <property type="term" value="F:oxidoreductase activity, acting on paired donors, with incorporation or reduction of molecular oxygen"/>
    <property type="evidence" value="ECO:0007669"/>
    <property type="project" value="InterPro"/>
</dbReference>
<organism evidence="12 13">
    <name type="scientific">Chiloscyllium punctatum</name>
    <name type="common">Brownbanded bambooshark</name>
    <name type="synonym">Hemiscyllium punctatum</name>
    <dbReference type="NCBI Taxonomy" id="137246"/>
    <lineage>
        <taxon>Eukaryota</taxon>
        <taxon>Metazoa</taxon>
        <taxon>Chordata</taxon>
        <taxon>Craniata</taxon>
        <taxon>Vertebrata</taxon>
        <taxon>Chondrichthyes</taxon>
        <taxon>Elasmobranchii</taxon>
        <taxon>Galeomorphii</taxon>
        <taxon>Galeoidea</taxon>
        <taxon>Orectolobiformes</taxon>
        <taxon>Hemiscylliidae</taxon>
        <taxon>Chiloscyllium</taxon>
    </lineage>
</organism>
<dbReference type="GO" id="GO:0005789">
    <property type="term" value="C:endoplasmic reticulum membrane"/>
    <property type="evidence" value="ECO:0007669"/>
    <property type="project" value="UniProtKB-SubCell"/>
</dbReference>
<evidence type="ECO:0000256" key="7">
    <source>
        <dbReference type="ARBA" id="ARBA00023033"/>
    </source>
</evidence>
<dbReference type="STRING" id="137246.A0A401RZ06"/>
<dbReference type="InterPro" id="IPR017972">
    <property type="entry name" value="Cyt_P450_CS"/>
</dbReference>
<dbReference type="GO" id="GO:0005506">
    <property type="term" value="F:iron ion binding"/>
    <property type="evidence" value="ECO:0007669"/>
    <property type="project" value="InterPro"/>
</dbReference>
<dbReference type="OMA" id="DKWERYA"/>
<protein>
    <recommendedName>
        <fullName evidence="14">Cytochrome P450</fullName>
    </recommendedName>
</protein>
<evidence type="ECO:0000256" key="11">
    <source>
        <dbReference type="SAM" id="Phobius"/>
    </source>
</evidence>
<dbReference type="InterPro" id="IPR036396">
    <property type="entry name" value="Cyt_P450_sf"/>
</dbReference>
<evidence type="ECO:0000313" key="13">
    <source>
        <dbReference type="Proteomes" id="UP000287033"/>
    </source>
</evidence>